<dbReference type="OrthoDB" id="6312263at2"/>
<reference evidence="1 2" key="1">
    <citation type="journal article" date="2012" name="J. Bacteriol.">
        <title>Genome sequences of type strains of seven species of the marine bacterium Pseudoalteromonas.</title>
        <authorList>
            <person name="Xie B.B."/>
            <person name="Shu Y.L."/>
            <person name="Qin Q.L."/>
            <person name="Rong J.C."/>
            <person name="Zhang X.Y."/>
            <person name="Chen X.L."/>
            <person name="Shi M."/>
            <person name="He H.L."/>
            <person name="Zhou B.C."/>
            <person name="Zhang Y.Z."/>
        </authorList>
    </citation>
    <scope>NUCLEOTIDE SEQUENCE [LARGE SCALE GENOMIC DNA]</scope>
    <source>
        <strain evidence="1 2">A 37-1-2</strain>
    </source>
</reference>
<name>A0A290S405_9GAMM</name>
<dbReference type="AlphaFoldDB" id="A0A290S405"/>
<gene>
    <name evidence="1" type="ORF">PARC_a1074</name>
</gene>
<proteinExistence type="predicted"/>
<dbReference type="EMBL" id="CP011025">
    <property type="protein sequence ID" value="ATC85731.1"/>
    <property type="molecule type" value="Genomic_DNA"/>
</dbReference>
<dbReference type="Proteomes" id="UP000016505">
    <property type="component" value="Chromosome I"/>
</dbReference>
<accession>A0A290S405</accession>
<evidence type="ECO:0000313" key="1">
    <source>
        <dbReference type="EMBL" id="ATC85731.1"/>
    </source>
</evidence>
<dbReference type="KEGG" id="part:PARC_a1074"/>
<protein>
    <submittedName>
        <fullName evidence="1">Uncharacterized protein</fullName>
    </submittedName>
</protein>
<organism evidence="1 2">
    <name type="scientific">Pseudoalteromonas arctica A 37-1-2</name>
    <dbReference type="NCBI Taxonomy" id="1117313"/>
    <lineage>
        <taxon>Bacteria</taxon>
        <taxon>Pseudomonadati</taxon>
        <taxon>Pseudomonadota</taxon>
        <taxon>Gammaproteobacteria</taxon>
        <taxon>Alteromonadales</taxon>
        <taxon>Pseudoalteromonadaceae</taxon>
        <taxon>Pseudoalteromonas</taxon>
    </lineage>
</organism>
<evidence type="ECO:0000313" key="2">
    <source>
        <dbReference type="Proteomes" id="UP000016505"/>
    </source>
</evidence>
<sequence length="104" mass="11420">MDSPTSSEPLTNYSELIQTLLSKIEVLVNENNADEAQPFLDTLNANIKQWCESSEGPSAEQLELIQLRINTILVKANSAKNESSKAIIKQKKSGKAIKAYKAAN</sequence>
<dbReference type="RefSeq" id="WP_010553916.1">
    <property type="nucleotide sequence ID" value="NZ_CP011025.1"/>
</dbReference>